<dbReference type="RefSeq" id="WP_092608944.1">
    <property type="nucleotide sequence ID" value="NZ_FNHU01000004.1"/>
</dbReference>
<dbReference type="OrthoDB" id="4808449at2"/>
<proteinExistence type="predicted"/>
<reference evidence="1 2" key="1">
    <citation type="submission" date="2016-10" db="EMBL/GenBank/DDBJ databases">
        <authorList>
            <person name="de Groot N.N."/>
        </authorList>
    </citation>
    <scope>NUCLEOTIDE SEQUENCE [LARGE SCALE GENOMIC DNA]</scope>
    <source>
        <strain evidence="1 2">KPR-7B</strain>
    </source>
</reference>
<evidence type="ECO:0000313" key="2">
    <source>
        <dbReference type="Proteomes" id="UP000199671"/>
    </source>
</evidence>
<organism evidence="1 2">
    <name type="scientific">Actinomyces ruminicola</name>
    <dbReference type="NCBI Taxonomy" id="332524"/>
    <lineage>
        <taxon>Bacteria</taxon>
        <taxon>Bacillati</taxon>
        <taxon>Actinomycetota</taxon>
        <taxon>Actinomycetes</taxon>
        <taxon>Actinomycetales</taxon>
        <taxon>Actinomycetaceae</taxon>
        <taxon>Actinomyces</taxon>
    </lineage>
</organism>
<dbReference type="Proteomes" id="UP000199671">
    <property type="component" value="Unassembled WGS sequence"/>
</dbReference>
<sequence length="179" mass="18799">MRRPSPVDAATLGLAVCYLLNDSEELATYRASSAWLLRRAPEWVPLPEGARREGWSQAHVNLAIALIGIHWVGASLAGYRSEGRSAWFQNAAAAWGLHGFVHLAACAARRAYVSGALTAPTVIAYGAWARRTLRRAGVPSRVSVAGVAASLPVLCAAHAGAELLLAIARPASGTVAVKP</sequence>
<dbReference type="AlphaFoldDB" id="A0A1G9UJ82"/>
<dbReference type="InterPro" id="IPR025671">
    <property type="entry name" value="HXXEE"/>
</dbReference>
<accession>A0A1G9UJ82</accession>
<evidence type="ECO:0000313" key="1">
    <source>
        <dbReference type="EMBL" id="SDM59966.1"/>
    </source>
</evidence>
<dbReference type="EMBL" id="FNHU01000004">
    <property type="protein sequence ID" value="SDM59966.1"/>
    <property type="molecule type" value="Genomic_DNA"/>
</dbReference>
<protein>
    <recommendedName>
        <fullName evidence="3">HXXEE domain-containing protein</fullName>
    </recommendedName>
</protein>
<name>A0A1G9UJ82_9ACTO</name>
<gene>
    <name evidence="1" type="ORF">SAMN04487766_104125</name>
</gene>
<evidence type="ECO:0008006" key="3">
    <source>
        <dbReference type="Google" id="ProtNLM"/>
    </source>
</evidence>
<dbReference type="Pfam" id="PF13787">
    <property type="entry name" value="HXXEE"/>
    <property type="match status" value="1"/>
</dbReference>